<dbReference type="EMBL" id="FJ174691">
    <property type="protein sequence ID" value="ACI12468.1"/>
    <property type="molecule type" value="Genomic_DNA"/>
</dbReference>
<evidence type="ECO:0000313" key="2">
    <source>
        <dbReference type="Proteomes" id="UP000002183"/>
    </source>
</evidence>
<proteinExistence type="predicted"/>
<protein>
    <submittedName>
        <fullName evidence="1">Uncharacterized protein</fullName>
    </submittedName>
</protein>
<dbReference type="Proteomes" id="UP000002183">
    <property type="component" value="Segment"/>
</dbReference>
<gene>
    <name evidence="1" type="primary">52</name>
    <name evidence="1" type="ORF">KONSTANTINE_52</name>
</gene>
<dbReference type="RefSeq" id="YP_002242109.1">
    <property type="nucleotide sequence ID" value="NC_011292.1"/>
</dbReference>
<reference evidence="1 2" key="1">
    <citation type="submission" date="2008-09" db="EMBL/GenBank/DDBJ databases">
        <authorList>
            <person name="Tantoco A.T."/>
            <person name="Edgar R.H."/>
            <person name="Ko C."/>
            <person name="Chambers R.A."/>
            <person name="Jacobs-Sera D."/>
            <person name="Hendrix R.W."/>
            <person name="Hatfull G.F."/>
        </authorList>
    </citation>
    <scope>NUCLEOTIDE SEQUENCE [LARGE SCALE GENOMIC DNA]</scope>
</reference>
<accession>B5U522</accession>
<evidence type="ECO:0000313" key="1">
    <source>
        <dbReference type="EMBL" id="ACI12468.1"/>
    </source>
</evidence>
<dbReference type="KEGG" id="vg:6940754"/>
<sequence>MSVTVVTGHRWYDLYSYSELPAKAREEFASEYEMVTNGEDMDQPMYFKYRRTWFSLEQFARISTNAIGFEHSVSEDSPLANWSGICHGTYDSGWVVRLPQSPEEFDDHDGQVQVGRFY</sequence>
<organism evidence="1 2">
    <name type="scientific">Mycobacterium phage Konstantine</name>
    <dbReference type="NCBI Taxonomy" id="563121"/>
    <lineage>
        <taxon>Viruses</taxon>
        <taxon>Duplodnaviria</taxon>
        <taxon>Heunggongvirae</taxon>
        <taxon>Uroviricota</taxon>
        <taxon>Caudoviricetes</taxon>
        <taxon>Konstantinevirus</taxon>
        <taxon>Konstantinevirus konstantine</taxon>
    </lineage>
</organism>
<name>B5U522_9CAUD</name>
<keyword evidence="2" id="KW-1185">Reference proteome</keyword>
<dbReference type="GeneID" id="6940754"/>